<dbReference type="NCBIfam" id="TIGR02537">
    <property type="entry name" value="arch_flag_Nterm"/>
    <property type="match status" value="1"/>
</dbReference>
<reference evidence="3 4" key="1">
    <citation type="submission" date="2017-02" db="EMBL/GenBank/DDBJ databases">
        <title>Natronthermophilus aegyptiacus gen. nov.,sp. nov., an aerobic, extremely halophilic alkalithermophilic archaeon isolated from the athalassohaline Wadi An Natrun, Egypt.</title>
        <authorList>
            <person name="Zhao B."/>
        </authorList>
    </citation>
    <scope>NUCLEOTIDE SEQUENCE [LARGE SCALE GENOMIC DNA]</scope>
    <source>
        <strain evidence="3 4">CGMCC 1.3597</strain>
    </source>
</reference>
<keyword evidence="4" id="KW-1185">Reference proteome</keyword>
<accession>A0A202E7V2</accession>
<dbReference type="EMBL" id="MWPH01000002">
    <property type="protein sequence ID" value="OVE84319.1"/>
    <property type="molecule type" value="Genomic_DNA"/>
</dbReference>
<keyword evidence="1" id="KW-0812">Transmembrane</keyword>
<evidence type="ECO:0000256" key="1">
    <source>
        <dbReference type="SAM" id="Phobius"/>
    </source>
</evidence>
<keyword evidence="1" id="KW-0472">Membrane</keyword>
<evidence type="ECO:0000259" key="2">
    <source>
        <dbReference type="Pfam" id="PF07790"/>
    </source>
</evidence>
<dbReference type="InterPro" id="IPR013373">
    <property type="entry name" value="Flagellin/pilin_N_arc"/>
</dbReference>
<feature type="domain" description="Archaeal Type IV pilin N-terminal" evidence="2">
    <location>
        <begin position="17"/>
        <end position="72"/>
    </location>
</feature>
<proteinExistence type="predicted"/>
<evidence type="ECO:0000313" key="4">
    <source>
        <dbReference type="Proteomes" id="UP000196084"/>
    </source>
</evidence>
<keyword evidence="1" id="KW-1133">Transmembrane helix</keyword>
<dbReference type="InterPro" id="IPR012859">
    <property type="entry name" value="Pilin_N_archaeal"/>
</dbReference>
<evidence type="ECO:0000313" key="3">
    <source>
        <dbReference type="EMBL" id="OVE84319.1"/>
    </source>
</evidence>
<comment type="caution">
    <text evidence="3">The sequence shown here is derived from an EMBL/GenBank/DDBJ whole genome shotgun (WGS) entry which is preliminary data.</text>
</comment>
<feature type="transmembrane region" description="Helical" evidence="1">
    <location>
        <begin position="21"/>
        <end position="44"/>
    </location>
</feature>
<organism evidence="3 4">
    <name type="scientific">Natronolimnobius baerhuensis</name>
    <dbReference type="NCBI Taxonomy" id="253108"/>
    <lineage>
        <taxon>Archaea</taxon>
        <taxon>Methanobacteriati</taxon>
        <taxon>Methanobacteriota</taxon>
        <taxon>Stenosarchaea group</taxon>
        <taxon>Halobacteria</taxon>
        <taxon>Halobacteriales</taxon>
        <taxon>Natrialbaceae</taxon>
        <taxon>Natronolimnobius</taxon>
    </lineage>
</organism>
<dbReference type="AlphaFoldDB" id="A0A202E7V2"/>
<dbReference type="RefSeq" id="WP_087714467.1">
    <property type="nucleotide sequence ID" value="NZ_MWPH01000002.1"/>
</dbReference>
<dbReference type="OrthoDB" id="178148at2157"/>
<gene>
    <name evidence="3" type="ORF">B2G88_07845</name>
</gene>
<name>A0A202E7V2_9EURY</name>
<sequence>MDLKPLRSKIVGSEEERAVSPVIGVILMVAITVILAAVIAAFVLDLGDSVGQEAQAGVTIEVDENDEVIQVEITSIGNSDHVNLSGSVTNADWYDGVSENDFYDTGNPGDEMTELGVGDVVTLGDGEDVNMDDVNSPSGTVTAIAVIEGDDTETQVASEEFDFSFNTA</sequence>
<dbReference type="Proteomes" id="UP000196084">
    <property type="component" value="Unassembled WGS sequence"/>
</dbReference>
<protein>
    <submittedName>
        <fullName evidence="3">Type IV pilin</fullName>
    </submittedName>
</protein>
<dbReference type="Pfam" id="PF07790">
    <property type="entry name" value="Pilin_N"/>
    <property type="match status" value="1"/>
</dbReference>